<comment type="similarity">
    <text evidence="1 6">Belongs to the thioredoxin family.</text>
</comment>
<dbReference type="KEGG" id="sroi:IAG44_38155"/>
<evidence type="ECO:0000313" key="9">
    <source>
        <dbReference type="Proteomes" id="UP000516052"/>
    </source>
</evidence>
<dbReference type="RefSeq" id="WP_187751629.1">
    <property type="nucleotide sequence ID" value="NZ_CP060828.1"/>
</dbReference>
<feature type="domain" description="Thioredoxin" evidence="7">
    <location>
        <begin position="1"/>
        <end position="108"/>
    </location>
</feature>
<accession>A0A7H0IPI9</accession>
<reference evidence="8 9" key="1">
    <citation type="submission" date="2020-08" db="EMBL/GenBank/DDBJ databases">
        <title>A novel species.</title>
        <authorList>
            <person name="Gao J."/>
        </authorList>
    </citation>
    <scope>NUCLEOTIDE SEQUENCE [LARGE SCALE GENOMIC DNA]</scope>
    <source>
        <strain evidence="8 9">CRXT-G-22</strain>
    </source>
</reference>
<keyword evidence="5" id="KW-0676">Redox-active center</keyword>
<dbReference type="PANTHER" id="PTHR45663:SF11">
    <property type="entry name" value="GEO12009P1"/>
    <property type="match status" value="1"/>
</dbReference>
<evidence type="ECO:0000256" key="1">
    <source>
        <dbReference type="ARBA" id="ARBA00008987"/>
    </source>
</evidence>
<evidence type="ECO:0000256" key="6">
    <source>
        <dbReference type="PIRNR" id="PIRNR000077"/>
    </source>
</evidence>
<evidence type="ECO:0000256" key="5">
    <source>
        <dbReference type="ARBA" id="ARBA00023284"/>
    </source>
</evidence>
<dbReference type="EMBL" id="CP060828">
    <property type="protein sequence ID" value="QNP74705.1"/>
    <property type="molecule type" value="Genomic_DNA"/>
</dbReference>
<keyword evidence="2" id="KW-0813">Transport</keyword>
<evidence type="ECO:0000256" key="3">
    <source>
        <dbReference type="ARBA" id="ARBA00022982"/>
    </source>
</evidence>
<dbReference type="Proteomes" id="UP000516052">
    <property type="component" value="Chromosome"/>
</dbReference>
<evidence type="ECO:0000259" key="7">
    <source>
        <dbReference type="PROSITE" id="PS51352"/>
    </source>
</evidence>
<organism evidence="8 9">
    <name type="scientific">Streptomyces roseirectus</name>
    <dbReference type="NCBI Taxonomy" id="2768066"/>
    <lineage>
        <taxon>Bacteria</taxon>
        <taxon>Bacillati</taxon>
        <taxon>Actinomycetota</taxon>
        <taxon>Actinomycetes</taxon>
        <taxon>Kitasatosporales</taxon>
        <taxon>Streptomycetaceae</taxon>
        <taxon>Streptomyces</taxon>
    </lineage>
</organism>
<dbReference type="GO" id="GO:0005829">
    <property type="term" value="C:cytosol"/>
    <property type="evidence" value="ECO:0007669"/>
    <property type="project" value="TreeGrafter"/>
</dbReference>
<name>A0A7H0IPI9_9ACTN</name>
<protein>
    <recommendedName>
        <fullName evidence="6">Thioredoxin</fullName>
    </recommendedName>
</protein>
<dbReference type="SUPFAM" id="SSF52833">
    <property type="entry name" value="Thioredoxin-like"/>
    <property type="match status" value="1"/>
</dbReference>
<dbReference type="PANTHER" id="PTHR45663">
    <property type="entry name" value="GEO12009P1"/>
    <property type="match status" value="1"/>
</dbReference>
<dbReference type="InterPro" id="IPR005746">
    <property type="entry name" value="Thioredoxin"/>
</dbReference>
<sequence>MSSTVVDVTDSDFETQVVKAPGPVLAVFRAEWSGVCRALDPILAEVAQEYANRLTVARLDIDKSPQTPPKYNVTAIPTLYVFKNGKIVATRIGPSSKNDVVQLITPHL</sequence>
<dbReference type="GO" id="GO:0045454">
    <property type="term" value="P:cell redox homeostasis"/>
    <property type="evidence" value="ECO:0007669"/>
    <property type="project" value="TreeGrafter"/>
</dbReference>
<dbReference type="FunFam" id="3.40.30.10:FF:000001">
    <property type="entry name" value="Thioredoxin"/>
    <property type="match status" value="1"/>
</dbReference>
<dbReference type="PROSITE" id="PS51352">
    <property type="entry name" value="THIOREDOXIN_2"/>
    <property type="match status" value="1"/>
</dbReference>
<dbReference type="CDD" id="cd02947">
    <property type="entry name" value="TRX_family"/>
    <property type="match status" value="1"/>
</dbReference>
<dbReference type="Pfam" id="PF00085">
    <property type="entry name" value="Thioredoxin"/>
    <property type="match status" value="1"/>
</dbReference>
<keyword evidence="9" id="KW-1185">Reference proteome</keyword>
<dbReference type="GO" id="GO:0015035">
    <property type="term" value="F:protein-disulfide reductase activity"/>
    <property type="evidence" value="ECO:0007669"/>
    <property type="project" value="InterPro"/>
</dbReference>
<proteinExistence type="inferred from homology"/>
<keyword evidence="4" id="KW-1015">Disulfide bond</keyword>
<evidence type="ECO:0000313" key="8">
    <source>
        <dbReference type="EMBL" id="QNP74705.1"/>
    </source>
</evidence>
<evidence type="ECO:0000256" key="2">
    <source>
        <dbReference type="ARBA" id="ARBA00022448"/>
    </source>
</evidence>
<dbReference type="InterPro" id="IPR013766">
    <property type="entry name" value="Thioredoxin_domain"/>
</dbReference>
<evidence type="ECO:0000256" key="4">
    <source>
        <dbReference type="ARBA" id="ARBA00023157"/>
    </source>
</evidence>
<keyword evidence="3" id="KW-0249">Electron transport</keyword>
<gene>
    <name evidence="8" type="ORF">IAG44_38155</name>
</gene>
<dbReference type="Gene3D" id="3.40.30.10">
    <property type="entry name" value="Glutaredoxin"/>
    <property type="match status" value="1"/>
</dbReference>
<dbReference type="AlphaFoldDB" id="A0A7H0IPI9"/>
<dbReference type="InterPro" id="IPR036249">
    <property type="entry name" value="Thioredoxin-like_sf"/>
</dbReference>
<dbReference type="PIRSF" id="PIRSF000077">
    <property type="entry name" value="Thioredoxin"/>
    <property type="match status" value="1"/>
</dbReference>